<reference evidence="2 3" key="1">
    <citation type="submission" date="2017-07" db="EMBL/GenBank/DDBJ databases">
        <title>Genome Sequence of Arenibacter algicola Strain SMS7 Isolated from a culture of the Diatom Skeletonema marinoi.</title>
        <authorList>
            <person name="Topel M."/>
            <person name="Pinder M.I.M."/>
            <person name="Johansson O.N."/>
            <person name="Kourtchenko O."/>
            <person name="Godhe A."/>
            <person name="Clarke A.K."/>
        </authorList>
    </citation>
    <scope>NUCLEOTIDE SEQUENCE [LARGE SCALE GENOMIC DNA]</scope>
    <source>
        <strain evidence="2 3">SMS7</strain>
    </source>
</reference>
<dbReference type="Pfam" id="PF22557">
    <property type="entry name" value="DuOB"/>
    <property type="match status" value="1"/>
</dbReference>
<organism evidence="2 3">
    <name type="scientific">Arenibacter algicola</name>
    <dbReference type="NCBI Taxonomy" id="616991"/>
    <lineage>
        <taxon>Bacteria</taxon>
        <taxon>Pseudomonadati</taxon>
        <taxon>Bacteroidota</taxon>
        <taxon>Flavobacteriia</taxon>
        <taxon>Flavobacteriales</taxon>
        <taxon>Flavobacteriaceae</taxon>
        <taxon>Arenibacter</taxon>
    </lineage>
</organism>
<dbReference type="AlphaFoldDB" id="A0A221V0I3"/>
<evidence type="ECO:0000313" key="3">
    <source>
        <dbReference type="Proteomes" id="UP000204551"/>
    </source>
</evidence>
<dbReference type="EMBL" id="CP022515">
    <property type="protein sequence ID" value="ASO07129.1"/>
    <property type="molecule type" value="Genomic_DNA"/>
</dbReference>
<dbReference type="Proteomes" id="UP000204551">
    <property type="component" value="Chromosome"/>
</dbReference>
<gene>
    <name evidence="2" type="ORF">AREALGSMS7_03719</name>
</gene>
<name>A0A221V0I3_9FLAO</name>
<evidence type="ECO:0000313" key="2">
    <source>
        <dbReference type="EMBL" id="ASO07129.1"/>
    </source>
</evidence>
<dbReference type="InterPro" id="IPR054335">
    <property type="entry name" value="DuOB_dom"/>
</dbReference>
<sequence>MKEVVIILSKTKMNNGQVCVGGLTLKGRYVRLLDEQGNNQPENTDLAPKQGWEIEFEERPNNNPPHVEDILVHNRTSKGKLKDEITIKDFIDKRNIPIWRGHPDELFDKLIQWTQSGSGYIDRDGGIPNHSVGFWISDKDLKRKEYNGIRYQYPSTNGWRSIKFKGLEKPVDIIPAGTLIRVSLARWVSFNEGEKPKCWLQLSGWYDLGEHSDEEDDLPF</sequence>
<accession>A0A221V0I3</accession>
<dbReference type="KEGG" id="aalg:AREALGSMS7_03719"/>
<proteinExistence type="predicted"/>
<dbReference type="RefSeq" id="WP_093979467.1">
    <property type="nucleotide sequence ID" value="NZ_CP022515.1"/>
</dbReference>
<evidence type="ECO:0000259" key="1">
    <source>
        <dbReference type="Pfam" id="PF22557"/>
    </source>
</evidence>
<feature type="domain" description="Dual OB-containing" evidence="1">
    <location>
        <begin position="5"/>
        <end position="205"/>
    </location>
</feature>
<protein>
    <recommendedName>
        <fullName evidence="1">Dual OB-containing domain-containing protein</fullName>
    </recommendedName>
</protein>